<evidence type="ECO:0000313" key="2">
    <source>
        <dbReference type="EMBL" id="PLM90720.1"/>
    </source>
</evidence>
<feature type="non-terminal residue" evidence="2">
    <location>
        <position position="146"/>
    </location>
</feature>
<sequence length="146" mass="15855">MLDITQEHQPLAAFIQDFRHHLHRHPELSNDEFNTTASIRAVLEKYQIRVIDLSLKTGLVAEIGGINPGELVVLRSDIDALPIEEKSAVDYTSQNPGVMHACGHDFHTSAALGAAILLKAQEDSLSGTVRILFQAAEETGHGAPAL</sequence>
<dbReference type="AlphaFoldDB" id="A0A2N4YT33"/>
<dbReference type="SUPFAM" id="SSF53187">
    <property type="entry name" value="Zn-dependent exopeptidases"/>
    <property type="match status" value="1"/>
</dbReference>
<dbReference type="NCBIfam" id="TIGR01891">
    <property type="entry name" value="amidohydrolases"/>
    <property type="match status" value="1"/>
</dbReference>
<keyword evidence="1 2" id="KW-0378">Hydrolase</keyword>
<evidence type="ECO:0000313" key="3">
    <source>
        <dbReference type="Proteomes" id="UP000234412"/>
    </source>
</evidence>
<dbReference type="EMBL" id="PIDP01001560">
    <property type="protein sequence ID" value="PLM90720.1"/>
    <property type="molecule type" value="Genomic_DNA"/>
</dbReference>
<gene>
    <name evidence="2" type="ORF">CWN47_29430</name>
</gene>
<proteinExistence type="predicted"/>
<dbReference type="PANTHER" id="PTHR11014:SF63">
    <property type="entry name" value="METALLOPEPTIDASE, PUTATIVE (AFU_ORTHOLOGUE AFUA_6G09600)-RELATED"/>
    <property type="match status" value="1"/>
</dbReference>
<protein>
    <submittedName>
        <fullName evidence="2">Amidohydrolase</fullName>
    </submittedName>
</protein>
<evidence type="ECO:0000256" key="1">
    <source>
        <dbReference type="ARBA" id="ARBA00022801"/>
    </source>
</evidence>
<dbReference type="PANTHER" id="PTHR11014">
    <property type="entry name" value="PEPTIDASE M20 FAMILY MEMBER"/>
    <property type="match status" value="1"/>
</dbReference>
<reference evidence="2 3" key="1">
    <citation type="submission" date="2017-11" db="EMBL/GenBank/DDBJ databases">
        <authorList>
            <person name="Han C.G."/>
        </authorList>
    </citation>
    <scope>NUCLEOTIDE SEQUENCE [LARGE SCALE GENOMIC DNA]</scope>
    <source>
        <strain evidence="2 3">A8</strain>
    </source>
</reference>
<dbReference type="InterPro" id="IPR017439">
    <property type="entry name" value="Amidohydrolase"/>
</dbReference>
<dbReference type="InterPro" id="IPR002933">
    <property type="entry name" value="Peptidase_M20"/>
</dbReference>
<name>A0A2N4YT33_KLEVA</name>
<reference evidence="2 3" key="2">
    <citation type="submission" date="2018-01" db="EMBL/GenBank/DDBJ databases">
        <title>Genomic study of Klebsiella pneumoniae.</title>
        <authorList>
            <person name="Yang Y."/>
            <person name="Bicalho R."/>
        </authorList>
    </citation>
    <scope>NUCLEOTIDE SEQUENCE [LARGE SCALE GENOMIC DNA]</scope>
    <source>
        <strain evidence="2 3">A8</strain>
    </source>
</reference>
<dbReference type="Gene3D" id="3.40.630.10">
    <property type="entry name" value="Zn peptidases"/>
    <property type="match status" value="1"/>
</dbReference>
<organism evidence="2 3">
    <name type="scientific">Klebsiella variicola</name>
    <dbReference type="NCBI Taxonomy" id="244366"/>
    <lineage>
        <taxon>Bacteria</taxon>
        <taxon>Pseudomonadati</taxon>
        <taxon>Pseudomonadota</taxon>
        <taxon>Gammaproteobacteria</taxon>
        <taxon>Enterobacterales</taxon>
        <taxon>Enterobacteriaceae</taxon>
        <taxon>Klebsiella/Raoultella group</taxon>
        <taxon>Klebsiella</taxon>
        <taxon>Klebsiella pneumoniae complex</taxon>
    </lineage>
</organism>
<dbReference type="Pfam" id="PF01546">
    <property type="entry name" value="Peptidase_M20"/>
    <property type="match status" value="1"/>
</dbReference>
<dbReference type="GO" id="GO:0016787">
    <property type="term" value="F:hydrolase activity"/>
    <property type="evidence" value="ECO:0007669"/>
    <property type="project" value="UniProtKB-KW"/>
</dbReference>
<accession>A0A2N4YT33</accession>
<comment type="caution">
    <text evidence="2">The sequence shown here is derived from an EMBL/GenBank/DDBJ whole genome shotgun (WGS) entry which is preliminary data.</text>
</comment>
<dbReference type="Proteomes" id="UP000234412">
    <property type="component" value="Unassembled WGS sequence"/>
</dbReference>